<sequence length="80" mass="9460">MNRLEEEMERLRRMMHQQAAELGLNHPAVIRISQQLDELHNQWNRCHGFSIRPEAVHRVPYIIRRSTSQIKEAAFSRAGI</sequence>
<dbReference type="InterPro" id="IPR037208">
    <property type="entry name" value="Spo0E-like_sf"/>
</dbReference>
<organism evidence="1 2">
    <name type="scientific">Kroppenstedtia sanguinis</name>
    <dbReference type="NCBI Taxonomy" id="1380684"/>
    <lineage>
        <taxon>Bacteria</taxon>
        <taxon>Bacillati</taxon>
        <taxon>Bacillota</taxon>
        <taxon>Bacilli</taxon>
        <taxon>Bacillales</taxon>
        <taxon>Thermoactinomycetaceae</taxon>
        <taxon>Kroppenstedtia</taxon>
    </lineage>
</organism>
<dbReference type="InterPro" id="IPR036638">
    <property type="entry name" value="HLH_DNA-bd_sf"/>
</dbReference>
<comment type="caution">
    <text evidence="1">The sequence shown here is derived from an EMBL/GenBank/DDBJ whole genome shotgun (WGS) entry which is preliminary data.</text>
</comment>
<reference evidence="2" key="1">
    <citation type="journal article" date="2019" name="Int. J. Syst. Evol. Microbiol.">
        <title>The Global Catalogue of Microorganisms (GCM) 10K type strain sequencing project: providing services to taxonomists for standard genome sequencing and annotation.</title>
        <authorList>
            <consortium name="The Broad Institute Genomics Platform"/>
            <consortium name="The Broad Institute Genome Sequencing Center for Infectious Disease"/>
            <person name="Wu L."/>
            <person name="Ma J."/>
        </authorList>
    </citation>
    <scope>NUCLEOTIDE SEQUENCE [LARGE SCALE GENOMIC DNA]</scope>
    <source>
        <strain evidence="2">S1</strain>
    </source>
</reference>
<name>A0ABW4C5Z4_9BACL</name>
<proteinExistence type="predicted"/>
<evidence type="ECO:0000313" key="1">
    <source>
        <dbReference type="EMBL" id="MFD1425807.1"/>
    </source>
</evidence>
<dbReference type="Gene3D" id="4.10.280.10">
    <property type="entry name" value="Helix-loop-helix DNA-binding domain"/>
    <property type="match status" value="1"/>
</dbReference>
<dbReference type="SUPFAM" id="SSF140500">
    <property type="entry name" value="BAS1536-like"/>
    <property type="match status" value="1"/>
</dbReference>
<accession>A0ABW4C5Z4</accession>
<dbReference type="Pfam" id="PF09388">
    <property type="entry name" value="SpoOE-like"/>
    <property type="match status" value="1"/>
</dbReference>
<evidence type="ECO:0000313" key="2">
    <source>
        <dbReference type="Proteomes" id="UP001597282"/>
    </source>
</evidence>
<gene>
    <name evidence="1" type="ORF">ACFQ4Y_02505</name>
</gene>
<keyword evidence="2" id="KW-1185">Reference proteome</keyword>
<dbReference type="Proteomes" id="UP001597282">
    <property type="component" value="Unassembled WGS sequence"/>
</dbReference>
<dbReference type="RefSeq" id="WP_380162821.1">
    <property type="nucleotide sequence ID" value="NZ_JBHTNU010000002.1"/>
</dbReference>
<dbReference type="EMBL" id="JBHTNU010000002">
    <property type="protein sequence ID" value="MFD1425807.1"/>
    <property type="molecule type" value="Genomic_DNA"/>
</dbReference>
<protein>
    <submittedName>
        <fullName evidence="1">Spo0E family sporulation regulatory protein-aspartic acid phosphatase</fullName>
    </submittedName>
</protein>
<dbReference type="InterPro" id="IPR018540">
    <property type="entry name" value="Spo0E-like"/>
</dbReference>